<evidence type="ECO:0000256" key="2">
    <source>
        <dbReference type="ARBA" id="ARBA00022490"/>
    </source>
</evidence>
<evidence type="ECO:0000256" key="3">
    <source>
        <dbReference type="ARBA" id="ARBA00023203"/>
    </source>
</evidence>
<dbReference type="GO" id="GO:0051015">
    <property type="term" value="F:actin filament binding"/>
    <property type="evidence" value="ECO:0007669"/>
    <property type="project" value="InterPro"/>
</dbReference>
<comment type="subcellular location">
    <subcellularLocation>
        <location evidence="1">Cytoplasm</location>
    </subcellularLocation>
</comment>
<reference evidence="6" key="1">
    <citation type="submission" date="2016-11" db="UniProtKB">
        <authorList>
            <consortium name="WormBaseParasite"/>
        </authorList>
    </citation>
    <scope>IDENTIFICATION</scope>
</reference>
<dbReference type="Pfam" id="PF06268">
    <property type="entry name" value="Fascin"/>
    <property type="match status" value="1"/>
</dbReference>
<keyword evidence="2" id="KW-0963">Cytoplasm</keyword>
<dbReference type="GO" id="GO:0005737">
    <property type="term" value="C:cytoplasm"/>
    <property type="evidence" value="ECO:0007669"/>
    <property type="project" value="UniProtKB-SubCell"/>
</dbReference>
<dbReference type="WBParaSite" id="maker-unitig_34906-snap-gene-0.2-mRNA-1">
    <property type="protein sequence ID" value="maker-unitig_34906-snap-gene-0.2-mRNA-1"/>
    <property type="gene ID" value="maker-unitig_34906-snap-gene-0.2"/>
</dbReference>
<sequence length="274" mass="30338">NPWLRSLIPAKQRRPAWPWSSEQLWSNGGRCVSASVEDLYFLDCAPAPSLLPDRRTLPDNGELYVLEEASRRAVQGLSTDANASIRTGHRTPETYQLEFQAGRWRFRTRDDKFWRLSAIGTGISGNGEADPSTLFEMQPLPRGRVSLRCSNGAYLAAKKLGALNARRRREVFSRAPASRGGAVPPGAAQRPVLVFAAATASSGSDGYWSILGDASISFRSSRPEEFVFEFCNAPAWHPGAEWLLRAREQNGTVRADSSAITDNCFWSTDLPEEY</sequence>
<evidence type="ECO:0000313" key="5">
    <source>
        <dbReference type="Proteomes" id="UP000095280"/>
    </source>
</evidence>
<feature type="domain" description="Fascin-like" evidence="4">
    <location>
        <begin position="87"/>
        <end position="167"/>
    </location>
</feature>
<keyword evidence="3" id="KW-0009">Actin-binding</keyword>
<name>A0A1I8FHH0_9PLAT</name>
<protein>
    <submittedName>
        <fullName evidence="6">Fascin domain-containing protein</fullName>
    </submittedName>
</protein>
<dbReference type="GO" id="GO:0030674">
    <property type="term" value="F:protein-macromolecule adaptor activity"/>
    <property type="evidence" value="ECO:0007669"/>
    <property type="project" value="InterPro"/>
</dbReference>
<evidence type="ECO:0000256" key="1">
    <source>
        <dbReference type="ARBA" id="ARBA00004496"/>
    </source>
</evidence>
<dbReference type="InterPro" id="IPR022768">
    <property type="entry name" value="Fascin-like_dom"/>
</dbReference>
<evidence type="ECO:0000259" key="4">
    <source>
        <dbReference type="Pfam" id="PF06268"/>
    </source>
</evidence>
<dbReference type="Gene3D" id="2.80.10.50">
    <property type="match status" value="2"/>
</dbReference>
<dbReference type="Proteomes" id="UP000095280">
    <property type="component" value="Unplaced"/>
</dbReference>
<dbReference type="InterPro" id="IPR008999">
    <property type="entry name" value="Actin-crosslinking"/>
</dbReference>
<dbReference type="AlphaFoldDB" id="A0A1I8FHH0"/>
<keyword evidence="5" id="KW-1185">Reference proteome</keyword>
<dbReference type="SUPFAM" id="SSF50405">
    <property type="entry name" value="Actin-crosslinking proteins"/>
    <property type="match status" value="1"/>
</dbReference>
<proteinExistence type="predicted"/>
<evidence type="ECO:0000313" key="6">
    <source>
        <dbReference type="WBParaSite" id="maker-unitig_34906-snap-gene-0.2-mRNA-1"/>
    </source>
</evidence>
<accession>A0A1I8FHH0</accession>
<organism evidence="5 6">
    <name type="scientific">Macrostomum lignano</name>
    <dbReference type="NCBI Taxonomy" id="282301"/>
    <lineage>
        <taxon>Eukaryota</taxon>
        <taxon>Metazoa</taxon>
        <taxon>Spiralia</taxon>
        <taxon>Lophotrochozoa</taxon>
        <taxon>Platyhelminthes</taxon>
        <taxon>Rhabditophora</taxon>
        <taxon>Macrostomorpha</taxon>
        <taxon>Macrostomida</taxon>
        <taxon>Macrostomidae</taxon>
        <taxon>Macrostomum</taxon>
    </lineage>
</organism>